<dbReference type="Proteomes" id="UP001165267">
    <property type="component" value="Unassembled WGS sequence"/>
</dbReference>
<name>A0ABT1XFG1_9BURK</name>
<protein>
    <submittedName>
        <fullName evidence="2">DUF2065 domain-containing protein</fullName>
    </submittedName>
</protein>
<organism evidence="2 3">
    <name type="scientific">Limnobacter parvus</name>
    <dbReference type="NCBI Taxonomy" id="2939690"/>
    <lineage>
        <taxon>Bacteria</taxon>
        <taxon>Pseudomonadati</taxon>
        <taxon>Pseudomonadota</taxon>
        <taxon>Betaproteobacteria</taxon>
        <taxon>Burkholderiales</taxon>
        <taxon>Burkholderiaceae</taxon>
        <taxon>Limnobacter</taxon>
    </lineage>
</organism>
<comment type="caution">
    <text evidence="2">The sequence shown here is derived from an EMBL/GenBank/DDBJ whole genome shotgun (WGS) entry which is preliminary data.</text>
</comment>
<keyword evidence="1" id="KW-0472">Membrane</keyword>
<dbReference type="InterPro" id="IPR019201">
    <property type="entry name" value="DUF2065"/>
</dbReference>
<sequence length="59" mass="6701">MSETFWLALALVLVLEGIMPFLFPKQWKETFLKIASLTEGQIRFVGLVAILVGITLFLF</sequence>
<evidence type="ECO:0000313" key="3">
    <source>
        <dbReference type="Proteomes" id="UP001165267"/>
    </source>
</evidence>
<gene>
    <name evidence="2" type="ORF">NSP04_05045</name>
</gene>
<dbReference type="EMBL" id="JANKHG010000015">
    <property type="protein sequence ID" value="MCR2746010.1"/>
    <property type="molecule type" value="Genomic_DNA"/>
</dbReference>
<dbReference type="PANTHER" id="PTHR38602:SF1">
    <property type="entry name" value="INNER MEMBRANE PROTEIN"/>
    <property type="match status" value="1"/>
</dbReference>
<feature type="transmembrane region" description="Helical" evidence="1">
    <location>
        <begin position="40"/>
        <end position="58"/>
    </location>
</feature>
<evidence type="ECO:0000313" key="2">
    <source>
        <dbReference type="EMBL" id="MCR2746010.1"/>
    </source>
</evidence>
<dbReference type="PANTHER" id="PTHR38602">
    <property type="entry name" value="INNER MEMBRANE PROTEIN-RELATED"/>
    <property type="match status" value="1"/>
</dbReference>
<reference evidence="2" key="1">
    <citation type="submission" date="2022-07" db="EMBL/GenBank/DDBJ databases">
        <authorList>
            <person name="Xamxidin M."/>
        </authorList>
    </citation>
    <scope>NUCLEOTIDE SEQUENCE</scope>
    <source>
        <strain evidence="2">YS8-69</strain>
    </source>
</reference>
<keyword evidence="3" id="KW-1185">Reference proteome</keyword>
<evidence type="ECO:0000256" key="1">
    <source>
        <dbReference type="SAM" id="Phobius"/>
    </source>
</evidence>
<dbReference type="RefSeq" id="WP_257511253.1">
    <property type="nucleotide sequence ID" value="NZ_JANKHG010000015.1"/>
</dbReference>
<dbReference type="Pfam" id="PF09838">
    <property type="entry name" value="DUF2065"/>
    <property type="match status" value="1"/>
</dbReference>
<keyword evidence="1" id="KW-0812">Transmembrane</keyword>
<accession>A0ABT1XFG1</accession>
<keyword evidence="1" id="KW-1133">Transmembrane helix</keyword>
<proteinExistence type="predicted"/>